<dbReference type="Pfam" id="PF13378">
    <property type="entry name" value="MR_MLE_C"/>
    <property type="match status" value="1"/>
</dbReference>
<dbReference type="KEGG" id="boz:DBV39_13380"/>
<keyword evidence="1" id="KW-0479">Metal-binding</keyword>
<dbReference type="Gene3D" id="3.20.20.120">
    <property type="entry name" value="Enolase-like C-terminal domain"/>
    <property type="match status" value="1"/>
</dbReference>
<accession>A0A2R4XL53</accession>
<dbReference type="Proteomes" id="UP000244571">
    <property type="component" value="Chromosome"/>
</dbReference>
<protein>
    <submittedName>
        <fullName evidence="3">Mandelate racemase</fullName>
    </submittedName>
</protein>
<dbReference type="InterPro" id="IPR029065">
    <property type="entry name" value="Enolase_C-like"/>
</dbReference>
<evidence type="ECO:0000259" key="2">
    <source>
        <dbReference type="SMART" id="SM00922"/>
    </source>
</evidence>
<dbReference type="GO" id="GO:0046872">
    <property type="term" value="F:metal ion binding"/>
    <property type="evidence" value="ECO:0007669"/>
    <property type="project" value="UniProtKB-KW"/>
</dbReference>
<dbReference type="SFLD" id="SFLDS00001">
    <property type="entry name" value="Enolase"/>
    <property type="match status" value="1"/>
</dbReference>
<dbReference type="InterPro" id="IPR029017">
    <property type="entry name" value="Enolase-like_N"/>
</dbReference>
<dbReference type="PANTHER" id="PTHR48073:SF2">
    <property type="entry name" value="O-SUCCINYLBENZOATE SYNTHASE"/>
    <property type="match status" value="1"/>
</dbReference>
<dbReference type="EMBL" id="CP028901">
    <property type="protein sequence ID" value="AWB34538.1"/>
    <property type="molecule type" value="Genomic_DNA"/>
</dbReference>
<evidence type="ECO:0000313" key="4">
    <source>
        <dbReference type="Proteomes" id="UP000244571"/>
    </source>
</evidence>
<dbReference type="GO" id="GO:0003824">
    <property type="term" value="F:catalytic activity"/>
    <property type="evidence" value="ECO:0007669"/>
    <property type="project" value="UniProtKB-ARBA"/>
</dbReference>
<proteinExistence type="predicted"/>
<dbReference type="SUPFAM" id="SSF51604">
    <property type="entry name" value="Enolase C-terminal domain-like"/>
    <property type="match status" value="1"/>
</dbReference>
<dbReference type="AlphaFoldDB" id="A0A2R4XL53"/>
<dbReference type="Gene3D" id="3.30.390.10">
    <property type="entry name" value="Enolase-like, N-terminal domain"/>
    <property type="match status" value="1"/>
</dbReference>
<organism evidence="3 4">
    <name type="scientific">Orrella marina</name>
    <dbReference type="NCBI Taxonomy" id="2163011"/>
    <lineage>
        <taxon>Bacteria</taxon>
        <taxon>Pseudomonadati</taxon>
        <taxon>Pseudomonadota</taxon>
        <taxon>Betaproteobacteria</taxon>
        <taxon>Burkholderiales</taxon>
        <taxon>Alcaligenaceae</taxon>
        <taxon>Orrella</taxon>
    </lineage>
</organism>
<dbReference type="SFLD" id="SFLDF00009">
    <property type="entry name" value="o-succinylbenzoate_synthase"/>
    <property type="match status" value="1"/>
</dbReference>
<keyword evidence="4" id="KW-1185">Reference proteome</keyword>
<gene>
    <name evidence="3" type="ORF">DBV39_13380</name>
</gene>
<evidence type="ECO:0000313" key="3">
    <source>
        <dbReference type="EMBL" id="AWB34538.1"/>
    </source>
</evidence>
<name>A0A2R4XL53_9BURK</name>
<dbReference type="OrthoDB" id="8837888at2"/>
<feature type="domain" description="Mandelate racemase/muconate lactonizing enzyme C-terminal" evidence="2">
    <location>
        <begin position="131"/>
        <end position="227"/>
    </location>
</feature>
<dbReference type="PANTHER" id="PTHR48073">
    <property type="entry name" value="O-SUCCINYLBENZOATE SYNTHASE-RELATED"/>
    <property type="match status" value="1"/>
</dbReference>
<reference evidence="3 4" key="1">
    <citation type="submission" date="2018-04" db="EMBL/GenBank/DDBJ databases">
        <title>Bordetella sp. HZ20 isolated from seawater.</title>
        <authorList>
            <person name="Sun C."/>
        </authorList>
    </citation>
    <scope>NUCLEOTIDE SEQUENCE [LARGE SCALE GENOMIC DNA]</scope>
    <source>
        <strain evidence="3 4">HZ20</strain>
    </source>
</reference>
<dbReference type="RefSeq" id="WP_108621954.1">
    <property type="nucleotide sequence ID" value="NZ_CP028901.1"/>
</dbReference>
<evidence type="ECO:0000256" key="1">
    <source>
        <dbReference type="ARBA" id="ARBA00022723"/>
    </source>
</evidence>
<sequence>MKIKEIDLIQVKVPLTVPYVVSTRTITDFDPILICARDEDGREGWGEALIAPGYTYETLEGAWTFCETAAGLICGESIDKARSIVSENLATSPGAASALLAAMDMLQNVSVLNPKEDIQIPLLAPLQGHSPSEIEEQVEKLIEQGFKTLKVKVGFNWEDDLHRVELVQQAIRGRTTIRLDANRSFKVDDAIKFAQKLQAEGIELFEQPCGSDAWDDNAAVAAKSNVAVMLDESIYNMDDVRRAAAIDGVKFIKLKLKKIGSVEMLCDALDEIRNLGVEPVLGDGTALEVGCWMEACVAAQKINNAGEMNGFLKTTDRLFKDPLAFSEGCMLIPANFQPDIDHDVVRFYTQRVKRFSKE</sequence>
<dbReference type="InterPro" id="IPR036849">
    <property type="entry name" value="Enolase-like_C_sf"/>
</dbReference>
<dbReference type="InterPro" id="IPR013342">
    <property type="entry name" value="Mandelate_racemase_C"/>
</dbReference>
<dbReference type="SFLD" id="SFLDG00180">
    <property type="entry name" value="muconate_cycloisomerase"/>
    <property type="match status" value="1"/>
</dbReference>
<dbReference type="SUPFAM" id="SSF54826">
    <property type="entry name" value="Enolase N-terminal domain-like"/>
    <property type="match status" value="1"/>
</dbReference>
<dbReference type="SMART" id="SM00922">
    <property type="entry name" value="MR_MLE"/>
    <property type="match status" value="1"/>
</dbReference>